<dbReference type="Gene3D" id="3.40.50.1000">
    <property type="entry name" value="HAD superfamily/HAD-like"/>
    <property type="match status" value="1"/>
</dbReference>
<dbReference type="RefSeq" id="WP_078488068.1">
    <property type="nucleotide sequence ID" value="NZ_MPRJ01000087.1"/>
</dbReference>
<evidence type="ECO:0000256" key="1">
    <source>
        <dbReference type="ARBA" id="ARBA00022801"/>
    </source>
</evidence>
<dbReference type="AlphaFoldDB" id="A0A1T2KS13"/>
<dbReference type="Proteomes" id="UP000190896">
    <property type="component" value="Unassembled WGS sequence"/>
</dbReference>
<dbReference type="Pfam" id="PF05116">
    <property type="entry name" value="S6PP"/>
    <property type="match status" value="1"/>
</dbReference>
<dbReference type="PANTHER" id="PTHR46521:SF4">
    <property type="entry name" value="SUCROSE-PHOSPHATASE 2-RELATED"/>
    <property type="match status" value="1"/>
</dbReference>
<dbReference type="InterPro" id="IPR006380">
    <property type="entry name" value="SPP-like_dom"/>
</dbReference>
<feature type="domain" description="Sucrose phosphatase-like" evidence="2">
    <location>
        <begin position="3"/>
        <end position="271"/>
    </location>
</feature>
<dbReference type="SFLD" id="SFLDS00003">
    <property type="entry name" value="Haloacid_Dehalogenase"/>
    <property type="match status" value="1"/>
</dbReference>
<dbReference type="EMBL" id="MPRJ01000087">
    <property type="protein sequence ID" value="OOZ35645.1"/>
    <property type="molecule type" value="Genomic_DNA"/>
</dbReference>
<dbReference type="SFLD" id="SFLDG01140">
    <property type="entry name" value="C2.B:_Phosphomannomutase_and_P"/>
    <property type="match status" value="1"/>
</dbReference>
<comment type="caution">
    <text evidence="3">The sequence shown here is derived from an EMBL/GenBank/DDBJ whole genome shotgun (WGS) entry which is preliminary data.</text>
</comment>
<dbReference type="GO" id="GO:0016791">
    <property type="term" value="F:phosphatase activity"/>
    <property type="evidence" value="ECO:0007669"/>
    <property type="project" value="UniProtKB-ARBA"/>
</dbReference>
<evidence type="ECO:0000313" key="3">
    <source>
        <dbReference type="EMBL" id="OOZ35645.1"/>
    </source>
</evidence>
<evidence type="ECO:0000313" key="4">
    <source>
        <dbReference type="Proteomes" id="UP000190896"/>
    </source>
</evidence>
<dbReference type="Gene3D" id="3.90.1070.10">
    <property type="match status" value="1"/>
</dbReference>
<accession>A0A1T2KS13</accession>
<proteinExistence type="predicted"/>
<name>A0A1T2KS13_9GAMM</name>
<protein>
    <submittedName>
        <fullName evidence="3">Haloacid dehalogenase</fullName>
    </submittedName>
</protein>
<dbReference type="InterPro" id="IPR051518">
    <property type="entry name" value="Sucrose_Phosphatase"/>
</dbReference>
<gene>
    <name evidence="3" type="ORF">BOW51_11060</name>
</gene>
<dbReference type="InterPro" id="IPR023214">
    <property type="entry name" value="HAD_sf"/>
</dbReference>
<dbReference type="SFLD" id="SFLDG01141">
    <property type="entry name" value="C2.B.1:_Sucrose_Phosphatase_Li"/>
    <property type="match status" value="1"/>
</dbReference>
<dbReference type="GO" id="GO:0000287">
    <property type="term" value="F:magnesium ion binding"/>
    <property type="evidence" value="ECO:0007669"/>
    <property type="project" value="UniProtKB-ARBA"/>
</dbReference>
<dbReference type="NCBIfam" id="TIGR01484">
    <property type="entry name" value="HAD-SF-IIB"/>
    <property type="match status" value="1"/>
</dbReference>
<organism evidence="3 4">
    <name type="scientific">Solemya velesiana gill symbiont</name>
    <dbReference type="NCBI Taxonomy" id="1918948"/>
    <lineage>
        <taxon>Bacteria</taxon>
        <taxon>Pseudomonadati</taxon>
        <taxon>Pseudomonadota</taxon>
        <taxon>Gammaproteobacteria</taxon>
        <taxon>sulfur-oxidizing symbionts</taxon>
    </lineage>
</organism>
<dbReference type="PANTHER" id="PTHR46521">
    <property type="entry name" value="SUCROSE-PHOSPHATASE 2-RELATED"/>
    <property type="match status" value="1"/>
</dbReference>
<evidence type="ECO:0000259" key="2">
    <source>
        <dbReference type="Pfam" id="PF05116"/>
    </source>
</evidence>
<keyword evidence="1" id="KW-0378">Hydrolase</keyword>
<keyword evidence="4" id="KW-1185">Reference proteome</keyword>
<sequence length="283" mass="31482">MERLLICTDLDRTLISNGVQPESPNARRRFSELASRPEVKLAYVSGRHRVLVQQAIDIYNLPLPDYVIGDVGTTIYQVVGPGHWPHISAWEEEIGVDWSGSSHDDLKSLFADINDLRPQEASKQNRFKLSYYVPMHADRRHLMQVMEERLQRIEVQANMVWSVDEPAGVGLLDLLPPMASKLHAVEFLMGLLGFDETNTVFAGDSGNDMEVLVSTVPSVLVANSQWDVKEMALRGAYDNGNSDRIYLAEGGTLGMNGNYAAGILEGVAHYHPHILQESLEADA</sequence>
<reference evidence="3 4" key="1">
    <citation type="submission" date="2016-11" db="EMBL/GenBank/DDBJ databases">
        <title>Mixed transmission modes and dynamic genome evolution in an obligate animal-bacterial symbiosis.</title>
        <authorList>
            <person name="Russell S.L."/>
            <person name="Corbett-Detig R.B."/>
            <person name="Cavanaugh C.M."/>
        </authorList>
    </citation>
    <scope>NUCLEOTIDE SEQUENCE [LARGE SCALE GENOMIC DNA]</scope>
    <source>
        <strain evidence="3">Se-Cadez</strain>
    </source>
</reference>
<dbReference type="SUPFAM" id="SSF56784">
    <property type="entry name" value="HAD-like"/>
    <property type="match status" value="1"/>
</dbReference>
<dbReference type="InterPro" id="IPR036412">
    <property type="entry name" value="HAD-like_sf"/>
</dbReference>
<dbReference type="InterPro" id="IPR006379">
    <property type="entry name" value="HAD-SF_hydro_IIB"/>
</dbReference>